<comment type="cofactor">
    <cofactor evidence="2">
        <name>Mg(2+)</name>
        <dbReference type="ChEBI" id="CHEBI:18420"/>
    </cofactor>
</comment>
<name>A0AAD9ZUS9_9ROSI</name>
<evidence type="ECO:0000256" key="6">
    <source>
        <dbReference type="ARBA" id="ARBA00022842"/>
    </source>
</evidence>
<protein>
    <recommendedName>
        <fullName evidence="3">protein-serine/threonine phosphatase</fullName>
        <ecNumber evidence="3">3.1.3.16</ecNumber>
    </recommendedName>
</protein>
<evidence type="ECO:0000256" key="5">
    <source>
        <dbReference type="ARBA" id="ARBA00022801"/>
    </source>
</evidence>
<evidence type="ECO:0000256" key="9">
    <source>
        <dbReference type="RuleBase" id="RU003465"/>
    </source>
</evidence>
<evidence type="ECO:0000256" key="1">
    <source>
        <dbReference type="ARBA" id="ARBA00001936"/>
    </source>
</evidence>
<dbReference type="PROSITE" id="PS01032">
    <property type="entry name" value="PPM_1"/>
    <property type="match status" value="1"/>
</dbReference>
<evidence type="ECO:0000256" key="2">
    <source>
        <dbReference type="ARBA" id="ARBA00001946"/>
    </source>
</evidence>
<keyword evidence="4" id="KW-0479">Metal-binding</keyword>
<dbReference type="PANTHER" id="PTHR47992">
    <property type="entry name" value="PROTEIN PHOSPHATASE"/>
    <property type="match status" value="1"/>
</dbReference>
<evidence type="ECO:0000256" key="3">
    <source>
        <dbReference type="ARBA" id="ARBA00013081"/>
    </source>
</evidence>
<comment type="caution">
    <text evidence="11">The sequence shown here is derived from an EMBL/GenBank/DDBJ whole genome shotgun (WGS) entry which is preliminary data.</text>
</comment>
<keyword evidence="6" id="KW-0460">Magnesium</keyword>
<proteinExistence type="inferred from homology"/>
<dbReference type="InterPro" id="IPR000222">
    <property type="entry name" value="PP2C_BS"/>
</dbReference>
<evidence type="ECO:0000256" key="7">
    <source>
        <dbReference type="ARBA" id="ARBA00022912"/>
    </source>
</evidence>
<evidence type="ECO:0000259" key="10">
    <source>
        <dbReference type="PROSITE" id="PS51746"/>
    </source>
</evidence>
<dbReference type="Gene3D" id="3.60.40.10">
    <property type="entry name" value="PPM-type phosphatase domain"/>
    <property type="match status" value="1"/>
</dbReference>
<organism evidence="11 12">
    <name type="scientific">Dipteronia sinensis</name>
    <dbReference type="NCBI Taxonomy" id="43782"/>
    <lineage>
        <taxon>Eukaryota</taxon>
        <taxon>Viridiplantae</taxon>
        <taxon>Streptophyta</taxon>
        <taxon>Embryophyta</taxon>
        <taxon>Tracheophyta</taxon>
        <taxon>Spermatophyta</taxon>
        <taxon>Magnoliopsida</taxon>
        <taxon>eudicotyledons</taxon>
        <taxon>Gunneridae</taxon>
        <taxon>Pentapetalae</taxon>
        <taxon>rosids</taxon>
        <taxon>malvids</taxon>
        <taxon>Sapindales</taxon>
        <taxon>Sapindaceae</taxon>
        <taxon>Hippocastanoideae</taxon>
        <taxon>Acereae</taxon>
        <taxon>Dipteronia</taxon>
    </lineage>
</organism>
<dbReference type="InterPro" id="IPR015655">
    <property type="entry name" value="PP2C"/>
</dbReference>
<dbReference type="InterPro" id="IPR001932">
    <property type="entry name" value="PPM-type_phosphatase-like_dom"/>
</dbReference>
<evidence type="ECO:0000313" key="12">
    <source>
        <dbReference type="Proteomes" id="UP001281410"/>
    </source>
</evidence>
<keyword evidence="12" id="KW-1185">Reference proteome</keyword>
<reference evidence="11" key="1">
    <citation type="journal article" date="2023" name="Plant J.">
        <title>Genome sequences and population genomics provide insights into the demographic history, inbreeding, and mutation load of two 'living fossil' tree species of Dipteronia.</title>
        <authorList>
            <person name="Feng Y."/>
            <person name="Comes H.P."/>
            <person name="Chen J."/>
            <person name="Zhu S."/>
            <person name="Lu R."/>
            <person name="Zhang X."/>
            <person name="Li P."/>
            <person name="Qiu J."/>
            <person name="Olsen K.M."/>
            <person name="Qiu Y."/>
        </authorList>
    </citation>
    <scope>NUCLEOTIDE SEQUENCE</scope>
    <source>
        <strain evidence="11">NBL</strain>
    </source>
</reference>
<dbReference type="InterPro" id="IPR036457">
    <property type="entry name" value="PPM-type-like_dom_sf"/>
</dbReference>
<sequence length="364" mass="39681">MEGYCKLKMVGLEIVAVVVGLVLVKSSNGVSVSCMMAYDEGGAPAAFKSEECFQWLLSAASLPNQTTNCQFSQLQGLRKYQEDRISCHLHFNIPLLGKNGVKEVTVGIVGVFDGHGGKEASEMASNCLSDYFYLHSVFKMYKLMLQYKGDLTVAESESLHLEVLKQALLSSIHDIDTKFSQEAVDSNFFSGSTATVAVMFNGLILVANVGDSKALLFSEKIQSSQGPQAFLSAIELTKDHHPDRDDERARIEAAGGSVISWGVPRVNGILAMSRSIGDVYLKRYGVIAVPELTGWRPLMADDKYLMVASDGIFESLTANDVRDLILEWDSHAQGSSVSLAEFIIRSAYEKGSTDNLSAIVIPLR</sequence>
<dbReference type="Pfam" id="PF00481">
    <property type="entry name" value="PP2C"/>
    <property type="match status" value="1"/>
</dbReference>
<evidence type="ECO:0000256" key="8">
    <source>
        <dbReference type="ARBA" id="ARBA00023211"/>
    </source>
</evidence>
<dbReference type="GO" id="GO:0046872">
    <property type="term" value="F:metal ion binding"/>
    <property type="evidence" value="ECO:0007669"/>
    <property type="project" value="UniProtKB-KW"/>
</dbReference>
<dbReference type="GO" id="GO:0004722">
    <property type="term" value="F:protein serine/threonine phosphatase activity"/>
    <property type="evidence" value="ECO:0007669"/>
    <property type="project" value="UniProtKB-EC"/>
</dbReference>
<dbReference type="Proteomes" id="UP001281410">
    <property type="component" value="Unassembled WGS sequence"/>
</dbReference>
<dbReference type="SUPFAM" id="SSF81606">
    <property type="entry name" value="PP2C-like"/>
    <property type="match status" value="1"/>
</dbReference>
<gene>
    <name evidence="11" type="ORF">Dsin_025010</name>
</gene>
<keyword evidence="8" id="KW-0464">Manganese</keyword>
<comment type="cofactor">
    <cofactor evidence="1">
        <name>Mn(2+)</name>
        <dbReference type="ChEBI" id="CHEBI:29035"/>
    </cofactor>
</comment>
<accession>A0AAD9ZUS9</accession>
<keyword evidence="5 9" id="KW-0378">Hydrolase</keyword>
<dbReference type="EMBL" id="JANJYJ010000008">
    <property type="protein sequence ID" value="KAK3193700.1"/>
    <property type="molecule type" value="Genomic_DNA"/>
</dbReference>
<keyword evidence="7 9" id="KW-0904">Protein phosphatase</keyword>
<dbReference type="AlphaFoldDB" id="A0AAD9ZUS9"/>
<dbReference type="SMART" id="SM00332">
    <property type="entry name" value="PP2Cc"/>
    <property type="match status" value="1"/>
</dbReference>
<dbReference type="CDD" id="cd00143">
    <property type="entry name" value="PP2Cc"/>
    <property type="match status" value="1"/>
</dbReference>
<feature type="domain" description="PPM-type phosphatase" evidence="10">
    <location>
        <begin position="68"/>
        <end position="363"/>
    </location>
</feature>
<dbReference type="EC" id="3.1.3.16" evidence="3"/>
<dbReference type="PROSITE" id="PS51746">
    <property type="entry name" value="PPM_2"/>
    <property type="match status" value="1"/>
</dbReference>
<evidence type="ECO:0000313" key="11">
    <source>
        <dbReference type="EMBL" id="KAK3193700.1"/>
    </source>
</evidence>
<evidence type="ECO:0000256" key="4">
    <source>
        <dbReference type="ARBA" id="ARBA00022723"/>
    </source>
</evidence>
<comment type="similarity">
    <text evidence="9">Belongs to the PP2C family.</text>
</comment>